<proteinExistence type="inferred from homology"/>
<sequence>MEPSSDAVRSLLTSLFPSGLIEDLAHEREVVQRDRKIDVRMLVWTLVLGFAANGEARSIAGYRRSYELATNQSVAPSSFYDRFSDQLADLLRDLLDHAVEEVAVPHHVAPAFQRFRDVMVADATVFRLHRLLSEFEATHDDQSGAMLYLVHNITDQSVISTEITDERVHESTLFKTGSWLRGRLFLFDQGFFKYRRFALIDENDGFFVSRLKPDANPVITAELREWRGRAIPLEGKQIHDVVGDLSRQYIDVEVEAEFKRGPYNGTRSLDTKAFRVVGVRNEDADDYHLYITNLPREQFRPDEIGFLYRARWEVELLFRELKSQYELTSFETGKAHIVRIQILAALLTLVVSRAILRTICDHADHPVAGVPKERWAATFRSAAQLILHELAAVYSYPPPDLEAFLTQEALNQPASRQTLIGEVSNALSGGLTA</sequence>
<evidence type="ECO:0000256" key="4">
    <source>
        <dbReference type="ARBA" id="ARBA00023172"/>
    </source>
</evidence>
<organism evidence="6 7">
    <name type="scientific">Halosimplex aquaticum</name>
    <dbReference type="NCBI Taxonomy" id="3026162"/>
    <lineage>
        <taxon>Archaea</taxon>
        <taxon>Methanobacteriati</taxon>
        <taxon>Methanobacteriota</taxon>
        <taxon>Stenosarchaea group</taxon>
        <taxon>Halobacteria</taxon>
        <taxon>Halobacteriales</taxon>
        <taxon>Haloarculaceae</taxon>
        <taxon>Halosimplex</taxon>
    </lineage>
</organism>
<dbReference type="GO" id="GO:0003677">
    <property type="term" value="F:DNA binding"/>
    <property type="evidence" value="ECO:0007669"/>
    <property type="project" value="UniProtKB-KW"/>
</dbReference>
<comment type="caution">
    <text evidence="6">The sequence shown here is derived from an EMBL/GenBank/DDBJ whole genome shotgun (WGS) entry which is preliminary data.</text>
</comment>
<dbReference type="RefSeq" id="WP_328518201.1">
    <property type="nucleotide sequence ID" value="NZ_CP118159.1"/>
</dbReference>
<dbReference type="GO" id="GO:0006310">
    <property type="term" value="P:DNA recombination"/>
    <property type="evidence" value="ECO:0007669"/>
    <property type="project" value="UniProtKB-KW"/>
</dbReference>
<evidence type="ECO:0000313" key="6">
    <source>
        <dbReference type="EMBL" id="MFC7142915.1"/>
    </source>
</evidence>
<dbReference type="NCBIfam" id="NF033592">
    <property type="entry name" value="transpos_IS4_1"/>
    <property type="match status" value="1"/>
</dbReference>
<evidence type="ECO:0000256" key="3">
    <source>
        <dbReference type="ARBA" id="ARBA00023125"/>
    </source>
</evidence>
<keyword evidence="7" id="KW-1185">Reference proteome</keyword>
<dbReference type="InterPro" id="IPR002559">
    <property type="entry name" value="Transposase_11"/>
</dbReference>
<evidence type="ECO:0000256" key="1">
    <source>
        <dbReference type="ARBA" id="ARBA00010075"/>
    </source>
</evidence>
<evidence type="ECO:0000313" key="7">
    <source>
        <dbReference type="Proteomes" id="UP001596432"/>
    </source>
</evidence>
<evidence type="ECO:0000256" key="2">
    <source>
        <dbReference type="ARBA" id="ARBA00022578"/>
    </source>
</evidence>
<comment type="similarity">
    <text evidence="1">Belongs to the transposase 11 family.</text>
</comment>
<dbReference type="GO" id="GO:0032196">
    <property type="term" value="P:transposition"/>
    <property type="evidence" value="ECO:0007669"/>
    <property type="project" value="UniProtKB-KW"/>
</dbReference>
<keyword evidence="2" id="KW-0815">Transposition</keyword>
<dbReference type="Proteomes" id="UP001596432">
    <property type="component" value="Unassembled WGS sequence"/>
</dbReference>
<dbReference type="InterPro" id="IPR047952">
    <property type="entry name" value="Transpos_IS4"/>
</dbReference>
<gene>
    <name evidence="6" type="ORF">ACFQMA_24200</name>
</gene>
<dbReference type="AlphaFoldDB" id="A0ABD5YC73"/>
<dbReference type="Pfam" id="PF01609">
    <property type="entry name" value="DDE_Tnp_1"/>
    <property type="match status" value="1"/>
</dbReference>
<name>A0ABD5YC73_9EURY</name>
<dbReference type="EMBL" id="JBHTAS010000002">
    <property type="protein sequence ID" value="MFC7142915.1"/>
    <property type="molecule type" value="Genomic_DNA"/>
</dbReference>
<dbReference type="PANTHER" id="PTHR33258">
    <property type="entry name" value="TRANSPOSASE INSL FOR INSERTION SEQUENCE ELEMENT IS186A-RELATED"/>
    <property type="match status" value="1"/>
</dbReference>
<dbReference type="GeneID" id="78823277"/>
<protein>
    <submittedName>
        <fullName evidence="6">IS4 family transposase</fullName>
    </submittedName>
</protein>
<reference evidence="6 7" key="1">
    <citation type="journal article" date="2019" name="Int. J. Syst. Evol. Microbiol.">
        <title>The Global Catalogue of Microorganisms (GCM) 10K type strain sequencing project: providing services to taxonomists for standard genome sequencing and annotation.</title>
        <authorList>
            <consortium name="The Broad Institute Genomics Platform"/>
            <consortium name="The Broad Institute Genome Sequencing Center for Infectious Disease"/>
            <person name="Wu L."/>
            <person name="Ma J."/>
        </authorList>
    </citation>
    <scope>NUCLEOTIDE SEQUENCE [LARGE SCALE GENOMIC DNA]</scope>
    <source>
        <strain evidence="6 7">XZYJT29</strain>
    </source>
</reference>
<dbReference type="PANTHER" id="PTHR33258:SF1">
    <property type="entry name" value="TRANSPOSASE INSL FOR INSERTION SEQUENCE ELEMENT IS186A-RELATED"/>
    <property type="match status" value="1"/>
</dbReference>
<feature type="domain" description="Transposase IS4-like" evidence="5">
    <location>
        <begin position="115"/>
        <end position="349"/>
    </location>
</feature>
<dbReference type="SUPFAM" id="SSF53098">
    <property type="entry name" value="Ribonuclease H-like"/>
    <property type="match status" value="1"/>
</dbReference>
<evidence type="ECO:0000259" key="5">
    <source>
        <dbReference type="Pfam" id="PF01609"/>
    </source>
</evidence>
<keyword evidence="4" id="KW-0233">DNA recombination</keyword>
<accession>A0ABD5YC73</accession>
<keyword evidence="3" id="KW-0238">DNA-binding</keyword>
<dbReference type="InterPro" id="IPR012337">
    <property type="entry name" value="RNaseH-like_sf"/>
</dbReference>